<reference evidence="9" key="2">
    <citation type="submission" date="2025-08" db="UniProtKB">
        <authorList>
            <consortium name="Ensembl"/>
        </authorList>
    </citation>
    <scope>IDENTIFICATION</scope>
</reference>
<dbReference type="STRING" id="7719.ENSCINP00000017791"/>
<dbReference type="GO" id="GO:0006893">
    <property type="term" value="P:Golgi to plasma membrane transport"/>
    <property type="evidence" value="ECO:0000318"/>
    <property type="project" value="GO_Central"/>
</dbReference>
<organism evidence="9 10">
    <name type="scientific">Ciona intestinalis</name>
    <name type="common">Transparent sea squirt</name>
    <name type="synonym">Ascidia intestinalis</name>
    <dbReference type="NCBI Taxonomy" id="7719"/>
    <lineage>
        <taxon>Eukaryota</taxon>
        <taxon>Metazoa</taxon>
        <taxon>Chordata</taxon>
        <taxon>Tunicata</taxon>
        <taxon>Ascidiacea</taxon>
        <taxon>Phlebobranchia</taxon>
        <taxon>Cionidae</taxon>
        <taxon>Ciona</taxon>
    </lineage>
</organism>
<dbReference type="PANTHER" id="PTHR12100:SF0">
    <property type="entry name" value="EXOCYST COMPLEX COMPONENT 5"/>
    <property type="match status" value="1"/>
</dbReference>
<comment type="similarity">
    <text evidence="1">Belongs to the SEC10 family.</text>
</comment>
<feature type="domain" description="Exocyst complex component Sec10 N-terminal" evidence="8">
    <location>
        <begin position="39"/>
        <end position="144"/>
    </location>
</feature>
<evidence type="ECO:0000259" key="7">
    <source>
        <dbReference type="Pfam" id="PF07393"/>
    </source>
</evidence>
<dbReference type="Pfam" id="PF20667">
    <property type="entry name" value="Sec10_N"/>
    <property type="match status" value="1"/>
</dbReference>
<dbReference type="Ensembl" id="ENSCINT00000017791.3">
    <property type="protein sequence ID" value="ENSCINP00000017791.3"/>
    <property type="gene ID" value="ENSCING00000008725.3"/>
</dbReference>
<feature type="domain" description="Exocyst complex component Sec10-like alpha-helical bundle" evidence="7">
    <location>
        <begin position="159"/>
        <end position="711"/>
    </location>
</feature>
<accession>F6VQX3</accession>
<reference evidence="9" key="3">
    <citation type="submission" date="2025-09" db="UniProtKB">
        <authorList>
            <consortium name="Ensembl"/>
        </authorList>
    </citation>
    <scope>IDENTIFICATION</scope>
</reference>
<dbReference type="InterPro" id="IPR048625">
    <property type="entry name" value="Sec10_N"/>
</dbReference>
<keyword evidence="3" id="KW-0813">Transport</keyword>
<evidence type="ECO:0000259" key="8">
    <source>
        <dbReference type="Pfam" id="PF20667"/>
    </source>
</evidence>
<evidence type="ECO:0000256" key="4">
    <source>
        <dbReference type="ARBA" id="ARBA00022483"/>
    </source>
</evidence>
<dbReference type="InterPro" id="IPR048627">
    <property type="entry name" value="Sec10_HB"/>
</dbReference>
<dbReference type="FunCoup" id="F6VQX3">
    <property type="interactions" value="743"/>
</dbReference>
<reference evidence="10" key="1">
    <citation type="journal article" date="2002" name="Science">
        <title>The draft genome of Ciona intestinalis: insights into chordate and vertebrate origins.</title>
        <authorList>
            <person name="Dehal P."/>
            <person name="Satou Y."/>
            <person name="Campbell R.K."/>
            <person name="Chapman J."/>
            <person name="Degnan B."/>
            <person name="De Tomaso A."/>
            <person name="Davidson B."/>
            <person name="Di Gregorio A."/>
            <person name="Gelpke M."/>
            <person name="Goodstein D.M."/>
            <person name="Harafuji N."/>
            <person name="Hastings K.E."/>
            <person name="Ho I."/>
            <person name="Hotta K."/>
            <person name="Huang W."/>
            <person name="Kawashima T."/>
            <person name="Lemaire P."/>
            <person name="Martinez D."/>
            <person name="Meinertzhagen I.A."/>
            <person name="Necula S."/>
            <person name="Nonaka M."/>
            <person name="Putnam N."/>
            <person name="Rash S."/>
            <person name="Saiga H."/>
            <person name="Satake M."/>
            <person name="Terry A."/>
            <person name="Yamada L."/>
            <person name="Wang H.G."/>
            <person name="Awazu S."/>
            <person name="Azumi K."/>
            <person name="Boore J."/>
            <person name="Branno M."/>
            <person name="Chin-Bow S."/>
            <person name="DeSantis R."/>
            <person name="Doyle S."/>
            <person name="Francino P."/>
            <person name="Keys D.N."/>
            <person name="Haga S."/>
            <person name="Hayashi H."/>
            <person name="Hino K."/>
            <person name="Imai K.S."/>
            <person name="Inaba K."/>
            <person name="Kano S."/>
            <person name="Kobayashi K."/>
            <person name="Kobayashi M."/>
            <person name="Lee B.I."/>
            <person name="Makabe K.W."/>
            <person name="Manohar C."/>
            <person name="Matassi G."/>
            <person name="Medina M."/>
            <person name="Mochizuki Y."/>
            <person name="Mount S."/>
            <person name="Morishita T."/>
            <person name="Miura S."/>
            <person name="Nakayama A."/>
            <person name="Nishizaka S."/>
            <person name="Nomoto H."/>
            <person name="Ohta F."/>
            <person name="Oishi K."/>
            <person name="Rigoutsos I."/>
            <person name="Sano M."/>
            <person name="Sasaki A."/>
            <person name="Sasakura Y."/>
            <person name="Shoguchi E."/>
            <person name="Shin-i T."/>
            <person name="Spagnuolo A."/>
            <person name="Stainier D."/>
            <person name="Suzuki M.M."/>
            <person name="Tassy O."/>
            <person name="Takatori N."/>
            <person name="Tokuoka M."/>
            <person name="Yagi K."/>
            <person name="Yoshizaki F."/>
            <person name="Wada S."/>
            <person name="Zhang C."/>
            <person name="Hyatt P.D."/>
            <person name="Larimer F."/>
            <person name="Detter C."/>
            <person name="Doggett N."/>
            <person name="Glavina T."/>
            <person name="Hawkins T."/>
            <person name="Richardson P."/>
            <person name="Lucas S."/>
            <person name="Kohara Y."/>
            <person name="Levine M."/>
            <person name="Satoh N."/>
            <person name="Rokhsar D.S."/>
        </authorList>
    </citation>
    <scope>NUCLEOTIDE SEQUENCE [LARGE SCALE GENOMIC DNA]</scope>
</reference>
<evidence type="ECO:0000256" key="6">
    <source>
        <dbReference type="ARBA" id="ARBA00031471"/>
    </source>
</evidence>
<dbReference type="Proteomes" id="UP000008144">
    <property type="component" value="Unassembled WGS sequence"/>
</dbReference>
<dbReference type="PANTHER" id="PTHR12100">
    <property type="entry name" value="SEC10"/>
    <property type="match status" value="1"/>
</dbReference>
<dbReference type="OMA" id="PLCKHHY"/>
<evidence type="ECO:0000313" key="10">
    <source>
        <dbReference type="Proteomes" id="UP000008144"/>
    </source>
</evidence>
<keyword evidence="10" id="KW-1185">Reference proteome</keyword>
<dbReference type="GO" id="GO:0006887">
    <property type="term" value="P:exocytosis"/>
    <property type="evidence" value="ECO:0000318"/>
    <property type="project" value="GO_Central"/>
</dbReference>
<evidence type="ECO:0000256" key="2">
    <source>
        <dbReference type="ARBA" id="ARBA00017524"/>
    </source>
</evidence>
<keyword evidence="5" id="KW-0175">Coiled coil</keyword>
<evidence type="ECO:0000256" key="3">
    <source>
        <dbReference type="ARBA" id="ARBA00022448"/>
    </source>
</evidence>
<dbReference type="HOGENOM" id="CLU_020771_1_0_1"/>
<evidence type="ECO:0000256" key="5">
    <source>
        <dbReference type="ARBA" id="ARBA00023054"/>
    </source>
</evidence>
<evidence type="ECO:0000256" key="1">
    <source>
        <dbReference type="ARBA" id="ARBA00006572"/>
    </source>
</evidence>
<dbReference type="AlphaFoldDB" id="F6VQX3"/>
<dbReference type="Pfam" id="PF07393">
    <property type="entry name" value="Sec10_HB"/>
    <property type="match status" value="1"/>
</dbReference>
<dbReference type="GO" id="GO:0000145">
    <property type="term" value="C:exocyst"/>
    <property type="evidence" value="ECO:0000318"/>
    <property type="project" value="GO_Central"/>
</dbReference>
<evidence type="ECO:0000313" key="9">
    <source>
        <dbReference type="Ensembl" id="ENSCINP00000017791.3"/>
    </source>
</evidence>
<sequence>IMASAELFEDPFDPVEYVERLAWRTPGGGTKGGAQGFNPQQLHDEFVAHITELKNLDTRIQRKVERLETTLQREARAHVEKVADLQKSHQVAFSHFQSLDDRINYVATKVVHLGDQLEGVNTPRAHAAEALKLMKYFDEFLSDEFTSEAFVNPYRVHDAADIVHKLHLIAQELPYDRFAPVKASIVSKYHTIESELLNEFREAHKNNEVAKMKELASTLSHFKGYQYCIDAFIEESIQNSFYNRNEIFSEVGNLCAKVHKVILSVFSSPEQVMGKLVAKIYQTKLSEHVSGKLREHRSTDPEKYLQHLHKLYGQTVELSGKLSQYKLGSDSNFLNKLTKSIFKTFLQTYIEVEESFLKEKAMLISQRFYDSKNHTKKQLHTGIGIQDLKAVISDKTSIRFGLGSSSTDSNTRETYLSQELAINLLQETKMGFGRCKTLSSQSKLAANATRIFNLLLEFLCKQHIEYAIDLGLMAVPPSDPKTEPNIYFLDIVQQTNTVFHLFEKQFADPLLPLVSASPSYSECVQRKKKVRERMEVQLDTGIDKCLSSVIGWMRHIMRTEQKKSDFSTDQPPQQQYTNACQMLCKYVKKVIDTMRTSLDGNNVDAVLKEFGTRYHRLVYDHLQQYSFSSMGGMMAICDVNEYGKCAQQLQVPFVNSLFESLHSLCNLLVVAPENLRQVCSGDQFANLDRAVLHTFVQLRSDYRSARLAKHFS</sequence>
<dbReference type="InterPro" id="IPR009976">
    <property type="entry name" value="Sec10-like"/>
</dbReference>
<proteinExistence type="inferred from homology"/>
<gene>
    <name evidence="9" type="primary">LOC494428</name>
</gene>
<dbReference type="GeneTree" id="ENSGT00390000012837"/>
<keyword evidence="4" id="KW-0268">Exocytosis</keyword>
<dbReference type="InParanoid" id="F6VQX3"/>
<name>F6VQX3_CIOIN</name>
<protein>
    <recommendedName>
        <fullName evidence="2">Exocyst complex component 5</fullName>
    </recommendedName>
    <alternativeName>
        <fullName evidence="6">Exocyst complex component Sec10</fullName>
    </alternativeName>
</protein>